<dbReference type="AlphaFoldDB" id="A0A497JER5"/>
<dbReference type="EMBL" id="QMWO01000126">
    <property type="protein sequence ID" value="RLG68726.1"/>
    <property type="molecule type" value="Genomic_DNA"/>
</dbReference>
<sequence>QSKLLVLILILALVLRLHMLAEKAPGVDEAFQIDLISRPANEMMYIYLNVEPNNPPLHGLVTHVIFILFGSYYFVKLFSVFCGLASIFFCYKIGEKLFNKDTALLAAALLTFNPLHLFYSQHTRAYSMVIFLFSLLFYALLIFLENLKERKYAIALGLIATLFLYTHYVAIIVLLCMVAFFAYLWRKNKIDIKSALLPLVIAAILFMPQAFVLATHPALQKNAICERSIFDFPYIFYKFANGANISFLVSRFPLLLYPALLVNAVFALGLFKMFKEKIASNLFLFFFFLPFLLIALATIKVSHFFYFRNFTYLLPLFIIPIAHYITSLQNRYLKLALVASIVLGWLAIAVLYYSIVTVPDWNVYIGL</sequence>
<dbReference type="InterPro" id="IPR038731">
    <property type="entry name" value="RgtA/B/C-like"/>
</dbReference>
<dbReference type="GO" id="GO:0016763">
    <property type="term" value="F:pentosyltransferase activity"/>
    <property type="evidence" value="ECO:0007669"/>
    <property type="project" value="TreeGrafter"/>
</dbReference>
<gene>
    <name evidence="10" type="ORF">DRO07_03150</name>
</gene>
<feature type="transmembrane region" description="Helical" evidence="8">
    <location>
        <begin position="255"/>
        <end position="274"/>
    </location>
</feature>
<evidence type="ECO:0000256" key="1">
    <source>
        <dbReference type="ARBA" id="ARBA00004651"/>
    </source>
</evidence>
<feature type="transmembrane region" description="Helical" evidence="8">
    <location>
        <begin position="125"/>
        <end position="144"/>
    </location>
</feature>
<feature type="transmembrane region" description="Helical" evidence="8">
    <location>
        <begin position="281"/>
        <end position="299"/>
    </location>
</feature>
<evidence type="ECO:0000256" key="2">
    <source>
        <dbReference type="ARBA" id="ARBA00022475"/>
    </source>
</evidence>
<dbReference type="InterPro" id="IPR050297">
    <property type="entry name" value="LipidA_mod_glycosyltrf_83"/>
</dbReference>
<dbReference type="Proteomes" id="UP000277633">
    <property type="component" value="Unassembled WGS sequence"/>
</dbReference>
<evidence type="ECO:0000256" key="4">
    <source>
        <dbReference type="ARBA" id="ARBA00022679"/>
    </source>
</evidence>
<feature type="transmembrane region" description="Helical" evidence="8">
    <location>
        <begin position="103"/>
        <end position="119"/>
    </location>
</feature>
<accession>A0A497JER5</accession>
<evidence type="ECO:0000259" key="9">
    <source>
        <dbReference type="Pfam" id="PF13231"/>
    </source>
</evidence>
<feature type="transmembrane region" description="Helical" evidence="8">
    <location>
        <begin position="305"/>
        <end position="325"/>
    </location>
</feature>
<evidence type="ECO:0000256" key="5">
    <source>
        <dbReference type="ARBA" id="ARBA00022692"/>
    </source>
</evidence>
<feature type="domain" description="Glycosyltransferase RgtA/B/C/D-like" evidence="9">
    <location>
        <begin position="54"/>
        <end position="209"/>
    </location>
</feature>
<evidence type="ECO:0000313" key="11">
    <source>
        <dbReference type="Proteomes" id="UP000277633"/>
    </source>
</evidence>
<keyword evidence="4" id="KW-0808">Transferase</keyword>
<evidence type="ECO:0000256" key="7">
    <source>
        <dbReference type="ARBA" id="ARBA00023136"/>
    </source>
</evidence>
<comment type="subcellular location">
    <subcellularLocation>
        <location evidence="1">Cell membrane</location>
        <topology evidence="1">Multi-pass membrane protein</topology>
    </subcellularLocation>
</comment>
<feature type="non-terminal residue" evidence="10">
    <location>
        <position position="1"/>
    </location>
</feature>
<protein>
    <recommendedName>
        <fullName evidence="9">Glycosyltransferase RgtA/B/C/D-like domain-containing protein</fullName>
    </recommendedName>
</protein>
<organism evidence="10 11">
    <name type="scientific">Candidatus Iainarchaeum sp</name>
    <dbReference type="NCBI Taxonomy" id="3101447"/>
    <lineage>
        <taxon>Archaea</taxon>
        <taxon>Candidatus Iainarchaeota</taxon>
        <taxon>Candidatus Iainarchaeia</taxon>
        <taxon>Candidatus Iainarchaeales</taxon>
        <taxon>Candidatus Iainarchaeaceae</taxon>
        <taxon>Candidatus Iainarchaeum</taxon>
    </lineage>
</organism>
<evidence type="ECO:0000256" key="6">
    <source>
        <dbReference type="ARBA" id="ARBA00022989"/>
    </source>
</evidence>
<evidence type="ECO:0000256" key="3">
    <source>
        <dbReference type="ARBA" id="ARBA00022676"/>
    </source>
</evidence>
<feature type="transmembrane region" description="Helical" evidence="8">
    <location>
        <begin position="195"/>
        <end position="219"/>
    </location>
</feature>
<dbReference type="PANTHER" id="PTHR33908:SF11">
    <property type="entry name" value="MEMBRANE PROTEIN"/>
    <property type="match status" value="1"/>
</dbReference>
<keyword evidence="5 8" id="KW-0812">Transmembrane</keyword>
<name>A0A497JER5_9ARCH</name>
<proteinExistence type="predicted"/>
<dbReference type="PANTHER" id="PTHR33908">
    <property type="entry name" value="MANNOSYLTRANSFERASE YKCB-RELATED"/>
    <property type="match status" value="1"/>
</dbReference>
<reference evidence="10 11" key="1">
    <citation type="submission" date="2018-06" db="EMBL/GenBank/DDBJ databases">
        <title>Extensive metabolic versatility and redundancy in microbially diverse, dynamic hydrothermal sediments.</title>
        <authorList>
            <person name="Dombrowski N."/>
            <person name="Teske A."/>
            <person name="Baker B.J."/>
        </authorList>
    </citation>
    <scope>NUCLEOTIDE SEQUENCE [LARGE SCALE GENOMIC DNA]</scope>
    <source>
        <strain evidence="10">B9_G13</strain>
    </source>
</reference>
<dbReference type="Pfam" id="PF13231">
    <property type="entry name" value="PMT_2"/>
    <property type="match status" value="1"/>
</dbReference>
<feature type="transmembrane region" description="Helical" evidence="8">
    <location>
        <begin position="332"/>
        <end position="355"/>
    </location>
</feature>
<comment type="caution">
    <text evidence="10">The sequence shown here is derived from an EMBL/GenBank/DDBJ whole genome shotgun (WGS) entry which is preliminary data.</text>
</comment>
<dbReference type="GO" id="GO:0008610">
    <property type="term" value="P:lipid biosynthetic process"/>
    <property type="evidence" value="ECO:0007669"/>
    <property type="project" value="UniProtKB-ARBA"/>
</dbReference>
<dbReference type="GO" id="GO:0005886">
    <property type="term" value="C:plasma membrane"/>
    <property type="evidence" value="ECO:0007669"/>
    <property type="project" value="UniProtKB-SubCell"/>
</dbReference>
<keyword evidence="2" id="KW-1003">Cell membrane</keyword>
<keyword evidence="7 8" id="KW-0472">Membrane</keyword>
<evidence type="ECO:0000256" key="8">
    <source>
        <dbReference type="SAM" id="Phobius"/>
    </source>
</evidence>
<keyword evidence="3" id="KW-0328">Glycosyltransferase</keyword>
<keyword evidence="6 8" id="KW-1133">Transmembrane helix</keyword>
<feature type="transmembrane region" description="Helical" evidence="8">
    <location>
        <begin position="64"/>
        <end position="91"/>
    </location>
</feature>
<evidence type="ECO:0000313" key="10">
    <source>
        <dbReference type="EMBL" id="RLG68726.1"/>
    </source>
</evidence>
<feature type="transmembrane region" description="Helical" evidence="8">
    <location>
        <begin position="156"/>
        <end position="183"/>
    </location>
</feature>